<proteinExistence type="predicted"/>
<accession>A0A1M6CD71</accession>
<sequence length="100" mass="11982">MEFRLNKIEPEARQKVNEMTREGIIHSKSGLNISSYSRRFDGERRKKLKKPPEKFEFSNFLKKEKIYVEAVREKTIEIEAELEEKDSDLNYKGVFLDIRK</sequence>
<evidence type="ECO:0000313" key="1">
    <source>
        <dbReference type="EMBL" id="SHI58947.1"/>
    </source>
</evidence>
<dbReference type="STRING" id="1121298.SAMN05444401_1084"/>
<dbReference type="Proteomes" id="UP000184080">
    <property type="component" value="Unassembled WGS sequence"/>
</dbReference>
<protein>
    <submittedName>
        <fullName evidence="1">Uncharacterized protein</fullName>
    </submittedName>
</protein>
<name>A0A1M6CD71_9CLOT</name>
<organism evidence="1 2">
    <name type="scientific">Clostridium amylolyticum</name>
    <dbReference type="NCBI Taxonomy" id="1121298"/>
    <lineage>
        <taxon>Bacteria</taxon>
        <taxon>Bacillati</taxon>
        <taxon>Bacillota</taxon>
        <taxon>Clostridia</taxon>
        <taxon>Eubacteriales</taxon>
        <taxon>Clostridiaceae</taxon>
        <taxon>Clostridium</taxon>
    </lineage>
</organism>
<gene>
    <name evidence="1" type="ORF">SAMN05444401_1084</name>
</gene>
<dbReference type="EMBL" id="FQZO01000001">
    <property type="protein sequence ID" value="SHI58947.1"/>
    <property type="molecule type" value="Genomic_DNA"/>
</dbReference>
<keyword evidence="2" id="KW-1185">Reference proteome</keyword>
<dbReference type="OrthoDB" id="1935644at2"/>
<evidence type="ECO:0000313" key="2">
    <source>
        <dbReference type="Proteomes" id="UP000184080"/>
    </source>
</evidence>
<dbReference type="RefSeq" id="WP_073004355.1">
    <property type="nucleotide sequence ID" value="NZ_FQZO01000001.1"/>
</dbReference>
<dbReference type="AlphaFoldDB" id="A0A1M6CD71"/>
<reference evidence="1 2" key="1">
    <citation type="submission" date="2016-11" db="EMBL/GenBank/DDBJ databases">
        <authorList>
            <person name="Jaros S."/>
            <person name="Januszkiewicz K."/>
            <person name="Wedrychowicz H."/>
        </authorList>
    </citation>
    <scope>NUCLEOTIDE SEQUENCE [LARGE SCALE GENOMIC DNA]</scope>
    <source>
        <strain evidence="1 2">DSM 21864</strain>
    </source>
</reference>